<protein>
    <submittedName>
        <fullName evidence="1">Uncharacterized protein</fullName>
    </submittedName>
</protein>
<organism evidence="1 2">
    <name type="scientific">Rhodonia placenta</name>
    <dbReference type="NCBI Taxonomy" id="104341"/>
    <lineage>
        <taxon>Eukaryota</taxon>
        <taxon>Fungi</taxon>
        <taxon>Dikarya</taxon>
        <taxon>Basidiomycota</taxon>
        <taxon>Agaricomycotina</taxon>
        <taxon>Agaricomycetes</taxon>
        <taxon>Polyporales</taxon>
        <taxon>Adustoporiaceae</taxon>
        <taxon>Rhodonia</taxon>
    </lineage>
</organism>
<reference evidence="1" key="2">
    <citation type="journal article" name="Front. Microbiol.">
        <title>Degradative Capacity of Two Strains of Rhodonia placenta: From Phenotype to Genotype.</title>
        <authorList>
            <person name="Kolle M."/>
            <person name="Horta M.A.C."/>
            <person name="Nowrousian M."/>
            <person name="Ohm R.A."/>
            <person name="Benz J.P."/>
            <person name="Pilgard A."/>
        </authorList>
    </citation>
    <scope>NUCLEOTIDE SEQUENCE</scope>
    <source>
        <strain evidence="1">FPRL280</strain>
    </source>
</reference>
<comment type="caution">
    <text evidence="1">The sequence shown here is derived from an EMBL/GenBank/DDBJ whole genome shotgun (WGS) entry which is preliminary data.</text>
</comment>
<sequence>MPNAEMKRNIRDTSDRYPLSKARREVQYLIGKDRTRRRCPATYGRGIGTTAPSFEQASRTVEDVNERRRNVKGDSKCWVTEPKCRAGCDCRNELYRGPEGLGAYHRLVTKAAFHSSPALIQTLLYPHLTSNFVKSVAPRSLSTISAISGSG</sequence>
<reference evidence="1" key="1">
    <citation type="submission" date="2020-11" db="EMBL/GenBank/DDBJ databases">
        <authorList>
            <person name="Koelle M."/>
            <person name="Horta M.A.C."/>
            <person name="Nowrousian M."/>
            <person name="Ohm R.A."/>
            <person name="Benz P."/>
            <person name="Pilgard A."/>
        </authorList>
    </citation>
    <scope>NUCLEOTIDE SEQUENCE</scope>
    <source>
        <strain evidence="1">FPRL280</strain>
    </source>
</reference>
<dbReference type="AlphaFoldDB" id="A0A8H7NRB9"/>
<gene>
    <name evidence="1" type="ORF">IEO21_11039</name>
</gene>
<dbReference type="Proteomes" id="UP000639403">
    <property type="component" value="Unassembled WGS sequence"/>
</dbReference>
<name>A0A8H7NRB9_9APHY</name>
<accession>A0A8H7NRB9</accession>
<dbReference type="EMBL" id="JADOXO010001411">
    <property type="protein sequence ID" value="KAF9796068.1"/>
    <property type="molecule type" value="Genomic_DNA"/>
</dbReference>
<evidence type="ECO:0000313" key="2">
    <source>
        <dbReference type="Proteomes" id="UP000639403"/>
    </source>
</evidence>
<evidence type="ECO:0000313" key="1">
    <source>
        <dbReference type="EMBL" id="KAF9796068.1"/>
    </source>
</evidence>
<proteinExistence type="predicted"/>